<sequence length="72" mass="8131">MRNLRESHRDTSVHIMRGGTRRWRGCVPPYLLRLAKVDTEAEPALAARFDIRSIPTLILFAGGREVARQSGT</sequence>
<dbReference type="EMBL" id="JACGXL010000001">
    <property type="protein sequence ID" value="MBA8886687.1"/>
    <property type="molecule type" value="Genomic_DNA"/>
</dbReference>
<reference evidence="2 3" key="1">
    <citation type="submission" date="2020-07" db="EMBL/GenBank/DDBJ databases">
        <title>Genomic Encyclopedia of Type Strains, Phase IV (KMG-V): Genome sequencing to study the core and pangenomes of soil and plant-associated prokaryotes.</title>
        <authorList>
            <person name="Whitman W."/>
        </authorList>
    </citation>
    <scope>NUCLEOTIDE SEQUENCE [LARGE SCALE GENOMIC DNA]</scope>
    <source>
        <strain evidence="2 3">RH2WT43</strain>
    </source>
</reference>
<evidence type="ECO:0000313" key="3">
    <source>
        <dbReference type="Proteomes" id="UP000550401"/>
    </source>
</evidence>
<gene>
    <name evidence="2" type="ORF">FHW12_000878</name>
</gene>
<dbReference type="CDD" id="cd02947">
    <property type="entry name" value="TRX_family"/>
    <property type="match status" value="1"/>
</dbReference>
<keyword evidence="3" id="KW-1185">Reference proteome</keyword>
<dbReference type="RefSeq" id="WP_182529744.1">
    <property type="nucleotide sequence ID" value="NZ_JACGXL010000001.1"/>
</dbReference>
<dbReference type="AlphaFoldDB" id="A0A839EQT1"/>
<comment type="caution">
    <text evidence="2">The sequence shown here is derived from an EMBL/GenBank/DDBJ whole genome shotgun (WGS) entry which is preliminary data.</text>
</comment>
<evidence type="ECO:0000313" key="2">
    <source>
        <dbReference type="EMBL" id="MBA8886687.1"/>
    </source>
</evidence>
<protein>
    <submittedName>
        <fullName evidence="2">Thiol-disulfide isomerase/thioredoxin</fullName>
    </submittedName>
</protein>
<proteinExistence type="predicted"/>
<dbReference type="GO" id="GO:0016853">
    <property type="term" value="F:isomerase activity"/>
    <property type="evidence" value="ECO:0007669"/>
    <property type="project" value="UniProtKB-KW"/>
</dbReference>
<dbReference type="Gene3D" id="3.40.30.10">
    <property type="entry name" value="Glutaredoxin"/>
    <property type="match status" value="1"/>
</dbReference>
<feature type="domain" description="Thioredoxin" evidence="1">
    <location>
        <begin position="32"/>
        <end position="71"/>
    </location>
</feature>
<accession>A0A839EQT1</accession>
<dbReference type="SUPFAM" id="SSF52833">
    <property type="entry name" value="Thioredoxin-like"/>
    <property type="match status" value="1"/>
</dbReference>
<name>A0A839EQT1_9GAMM</name>
<dbReference type="Pfam" id="PF00085">
    <property type="entry name" value="Thioredoxin"/>
    <property type="match status" value="1"/>
</dbReference>
<evidence type="ECO:0000259" key="1">
    <source>
        <dbReference type="Pfam" id="PF00085"/>
    </source>
</evidence>
<dbReference type="InterPro" id="IPR013766">
    <property type="entry name" value="Thioredoxin_domain"/>
</dbReference>
<dbReference type="InterPro" id="IPR036249">
    <property type="entry name" value="Thioredoxin-like_sf"/>
</dbReference>
<dbReference type="Proteomes" id="UP000550401">
    <property type="component" value="Unassembled WGS sequence"/>
</dbReference>
<keyword evidence="2" id="KW-0413">Isomerase</keyword>
<organism evidence="2 3">
    <name type="scientific">Dokdonella fugitiva</name>
    <dbReference type="NCBI Taxonomy" id="328517"/>
    <lineage>
        <taxon>Bacteria</taxon>
        <taxon>Pseudomonadati</taxon>
        <taxon>Pseudomonadota</taxon>
        <taxon>Gammaproteobacteria</taxon>
        <taxon>Lysobacterales</taxon>
        <taxon>Rhodanobacteraceae</taxon>
        <taxon>Dokdonella</taxon>
    </lineage>
</organism>